<evidence type="ECO:0000256" key="4">
    <source>
        <dbReference type="ARBA" id="ARBA00023163"/>
    </source>
</evidence>
<dbReference type="SUPFAM" id="SSF46785">
    <property type="entry name" value="Winged helix' DNA-binding domain"/>
    <property type="match status" value="1"/>
</dbReference>
<gene>
    <name evidence="6" type="ORF">SAMN02745176_00657</name>
</gene>
<keyword evidence="4" id="KW-0804">Transcription</keyword>
<dbReference type="SUPFAM" id="SSF53850">
    <property type="entry name" value="Periplasmic binding protein-like II"/>
    <property type="match status" value="1"/>
</dbReference>
<dbReference type="PANTHER" id="PTHR30419:SF28">
    <property type="entry name" value="HTH-TYPE TRANSCRIPTIONAL REGULATOR BSDA"/>
    <property type="match status" value="1"/>
</dbReference>
<feature type="domain" description="HTH lysR-type" evidence="5">
    <location>
        <begin position="1"/>
        <end position="58"/>
    </location>
</feature>
<evidence type="ECO:0000256" key="2">
    <source>
        <dbReference type="ARBA" id="ARBA00023015"/>
    </source>
</evidence>
<dbReference type="GO" id="GO:0005829">
    <property type="term" value="C:cytosol"/>
    <property type="evidence" value="ECO:0007669"/>
    <property type="project" value="TreeGrafter"/>
</dbReference>
<protein>
    <submittedName>
        <fullName evidence="6">DNA-binding transcriptional regulator, LysR family</fullName>
    </submittedName>
</protein>
<dbReference type="Pfam" id="PF00126">
    <property type="entry name" value="HTH_1"/>
    <property type="match status" value="1"/>
</dbReference>
<dbReference type="PRINTS" id="PR00039">
    <property type="entry name" value="HTHLYSR"/>
</dbReference>
<dbReference type="InterPro" id="IPR036390">
    <property type="entry name" value="WH_DNA-bd_sf"/>
</dbReference>
<reference evidence="6 7" key="1">
    <citation type="submission" date="2016-11" db="EMBL/GenBank/DDBJ databases">
        <authorList>
            <person name="Jaros S."/>
            <person name="Januszkiewicz K."/>
            <person name="Wedrychowicz H."/>
        </authorList>
    </citation>
    <scope>NUCLEOTIDE SEQUENCE [LARGE SCALE GENOMIC DNA]</scope>
    <source>
        <strain evidence="6 7">DSM 19022</strain>
    </source>
</reference>
<dbReference type="RefSeq" id="WP_073024522.1">
    <property type="nucleotide sequence ID" value="NZ_FQZS01000005.1"/>
</dbReference>
<keyword evidence="2" id="KW-0805">Transcription regulation</keyword>
<sequence>MTLQQLRYFVEIAHTLHFTKAAENLNISQPSLSYAITQLSKRLGVPLFKKEGLKVSLTEYGEAFLPYAESALNILIQGEAQISKMFNPSGGNINLGYIYTVSFDAIPKLIDEFYMYRGNRNISFSFQVNMTDLLIKRLIEGSLDVVIAPASEVNNECIESIPLFEQELYLVVYNDHPLANRTSVTIGDFKNEKFIMIKKGTDLYLQTNSLFKKYNIIPNVFFEVDECNSMASFVGAQLGIAIMPKIPALDNYKVTAIPFEDRTVNRTISILWNNCITHSHALTSFLDFCMYIRSNKDAIKNI</sequence>
<dbReference type="GO" id="GO:0003677">
    <property type="term" value="F:DNA binding"/>
    <property type="evidence" value="ECO:0007669"/>
    <property type="project" value="UniProtKB-KW"/>
</dbReference>
<keyword evidence="7" id="KW-1185">Reference proteome</keyword>
<dbReference type="Gene3D" id="1.10.10.10">
    <property type="entry name" value="Winged helix-like DNA-binding domain superfamily/Winged helix DNA-binding domain"/>
    <property type="match status" value="1"/>
</dbReference>
<dbReference type="OrthoDB" id="1652954at2"/>
<dbReference type="FunFam" id="1.10.10.10:FF:000001">
    <property type="entry name" value="LysR family transcriptional regulator"/>
    <property type="match status" value="1"/>
</dbReference>
<accession>A0A1M6C8R9</accession>
<dbReference type="InterPro" id="IPR050950">
    <property type="entry name" value="HTH-type_LysR_regulators"/>
</dbReference>
<evidence type="ECO:0000313" key="6">
    <source>
        <dbReference type="EMBL" id="SHI57432.1"/>
    </source>
</evidence>
<proteinExistence type="inferred from homology"/>
<dbReference type="Pfam" id="PF03466">
    <property type="entry name" value="LysR_substrate"/>
    <property type="match status" value="1"/>
</dbReference>
<dbReference type="PROSITE" id="PS50931">
    <property type="entry name" value="HTH_LYSR"/>
    <property type="match status" value="1"/>
</dbReference>
<keyword evidence="3 6" id="KW-0238">DNA-binding</keyword>
<evidence type="ECO:0000256" key="3">
    <source>
        <dbReference type="ARBA" id="ARBA00023125"/>
    </source>
</evidence>
<dbReference type="InterPro" id="IPR036388">
    <property type="entry name" value="WH-like_DNA-bd_sf"/>
</dbReference>
<dbReference type="Gene3D" id="3.40.190.290">
    <property type="match status" value="1"/>
</dbReference>
<dbReference type="InterPro" id="IPR005119">
    <property type="entry name" value="LysR_subst-bd"/>
</dbReference>
<dbReference type="PANTHER" id="PTHR30419">
    <property type="entry name" value="HTH-TYPE TRANSCRIPTIONAL REGULATOR YBHD"/>
    <property type="match status" value="1"/>
</dbReference>
<dbReference type="GO" id="GO:0003700">
    <property type="term" value="F:DNA-binding transcription factor activity"/>
    <property type="evidence" value="ECO:0007669"/>
    <property type="project" value="InterPro"/>
</dbReference>
<dbReference type="STRING" id="1122184.SAMN02745176_00657"/>
<evidence type="ECO:0000313" key="7">
    <source>
        <dbReference type="Proteomes" id="UP000184442"/>
    </source>
</evidence>
<organism evidence="6 7">
    <name type="scientific">Lutispora thermophila DSM 19022</name>
    <dbReference type="NCBI Taxonomy" id="1122184"/>
    <lineage>
        <taxon>Bacteria</taxon>
        <taxon>Bacillati</taxon>
        <taxon>Bacillota</taxon>
        <taxon>Clostridia</taxon>
        <taxon>Lutisporales</taxon>
        <taxon>Lutisporaceae</taxon>
        <taxon>Lutispora</taxon>
    </lineage>
</organism>
<dbReference type="EMBL" id="FQZS01000005">
    <property type="protein sequence ID" value="SHI57432.1"/>
    <property type="molecule type" value="Genomic_DNA"/>
</dbReference>
<evidence type="ECO:0000259" key="5">
    <source>
        <dbReference type="PROSITE" id="PS50931"/>
    </source>
</evidence>
<dbReference type="InterPro" id="IPR000847">
    <property type="entry name" value="LysR_HTH_N"/>
</dbReference>
<dbReference type="Proteomes" id="UP000184442">
    <property type="component" value="Unassembled WGS sequence"/>
</dbReference>
<name>A0A1M6C8R9_9FIRM</name>
<comment type="similarity">
    <text evidence="1">Belongs to the LysR transcriptional regulatory family.</text>
</comment>
<dbReference type="AlphaFoldDB" id="A0A1M6C8R9"/>
<evidence type="ECO:0000256" key="1">
    <source>
        <dbReference type="ARBA" id="ARBA00009437"/>
    </source>
</evidence>